<proteinExistence type="predicted"/>
<evidence type="ECO:0000313" key="4">
    <source>
        <dbReference type="Proteomes" id="UP000879542"/>
    </source>
</evidence>
<reference evidence="1" key="3">
    <citation type="submission" date="2021-06" db="EMBL/GenBank/DDBJ databases">
        <authorList>
            <consortium name="NCBI Pathogen Detection Project"/>
        </authorList>
    </citation>
    <scope>NUCLEOTIDE SEQUENCE</scope>
    <source>
        <strain evidence="1">Clostridioides</strain>
    </source>
</reference>
<gene>
    <name evidence="1" type="ORF">KRQ00_003573</name>
    <name evidence="2" type="ORF">SAMEA1402399_03846</name>
</gene>
<dbReference type="AlphaFoldDB" id="A0A9P3WVU3"/>
<sequence>MANVLQYVTLFQQELDMQVTVGSTTGWMEKNAGQVIYNGGREVKVPKVTMDGLGDYDRSKGYTQGAVTLEYETMKMEMDRGRTFMLDSMDVNESNFVINASSVMGLFQKQHVIPEIDAYRYSKIFSETAKVDERVKYSYEATVTTILSELKNQLASIQDLSGDIPLIISMSSIIASILEQSSQLDDIEFGDGDIKRIVKSIDNVPIIKVPSKRMKTEYVFRDGKTSGQTEGGFTEGAKALDINWLITPASAPIAVSKTDKPRIFTPDQNQTADAYQIDYRKYHDLWILDEYLKLCRASVRQAKAAQE</sequence>
<dbReference type="EMBL" id="CAADAN010000021">
    <property type="protein sequence ID" value="VFD36112.1"/>
    <property type="molecule type" value="Genomic_DNA"/>
</dbReference>
<dbReference type="RefSeq" id="WP_009894560.1">
    <property type="nucleotide sequence ID" value="NZ_BDSN01000033.1"/>
</dbReference>
<evidence type="ECO:0000313" key="3">
    <source>
        <dbReference type="Proteomes" id="UP000411588"/>
    </source>
</evidence>
<accession>A0A9P3WVU3</accession>
<protein>
    <submittedName>
        <fullName evidence="2">Lj928 prophage protein</fullName>
    </submittedName>
</protein>
<evidence type="ECO:0000313" key="2">
    <source>
        <dbReference type="EMBL" id="VFD36112.1"/>
    </source>
</evidence>
<comment type="caution">
    <text evidence="1">The sequence shown here is derived from an EMBL/GenBank/DDBJ whole genome shotgun (WGS) entry which is preliminary data.</text>
</comment>
<dbReference type="EMBL" id="DAEQIJ010000026">
    <property type="protein sequence ID" value="HBH2621764.1"/>
    <property type="molecule type" value="Genomic_DNA"/>
</dbReference>
<dbReference type="Proteomes" id="UP000879542">
    <property type="component" value="Unassembled WGS sequence"/>
</dbReference>
<evidence type="ECO:0000313" key="1">
    <source>
        <dbReference type="EMBL" id="HBH2621764.1"/>
    </source>
</evidence>
<reference evidence="1" key="1">
    <citation type="journal article" date="2018" name="Genome Biol.">
        <title>SKESA: strategic k-mer extension for scrupulous assemblies.</title>
        <authorList>
            <person name="Souvorov A."/>
            <person name="Agarwala R."/>
            <person name="Lipman D.J."/>
        </authorList>
    </citation>
    <scope>NUCLEOTIDE SEQUENCE</scope>
    <source>
        <strain evidence="1">Clostridioides</strain>
    </source>
</reference>
<reference evidence="2 3" key="2">
    <citation type="submission" date="2019-02" db="EMBL/GenBank/DDBJ databases">
        <authorList>
            <consortium name="Pathogen Informatics"/>
        </authorList>
    </citation>
    <scope>NUCLEOTIDE SEQUENCE [LARGE SCALE GENOMIC DNA]</scope>
    <source>
        <strain evidence="2">Clo34</strain>
        <strain evidence="3">clo34</strain>
    </source>
</reference>
<name>A0A9P3WVU3_CLODI</name>
<organism evidence="1 4">
    <name type="scientific">Clostridioides difficile</name>
    <name type="common">Peptoclostridium difficile</name>
    <dbReference type="NCBI Taxonomy" id="1496"/>
    <lineage>
        <taxon>Bacteria</taxon>
        <taxon>Bacillati</taxon>
        <taxon>Bacillota</taxon>
        <taxon>Clostridia</taxon>
        <taxon>Peptostreptococcales</taxon>
        <taxon>Peptostreptococcaceae</taxon>
        <taxon>Clostridioides</taxon>
    </lineage>
</organism>
<dbReference type="Proteomes" id="UP000411588">
    <property type="component" value="Unassembled WGS sequence"/>
</dbReference>